<organism evidence="2 3">
    <name type="scientific">Paenibacillus profundus</name>
    <dbReference type="NCBI Taxonomy" id="1173085"/>
    <lineage>
        <taxon>Bacteria</taxon>
        <taxon>Bacillati</taxon>
        <taxon>Bacillota</taxon>
        <taxon>Bacilli</taxon>
        <taxon>Bacillales</taxon>
        <taxon>Paenibacillaceae</taxon>
        <taxon>Paenibacillus</taxon>
    </lineage>
</organism>
<keyword evidence="3" id="KW-1185">Reference proteome</keyword>
<dbReference type="EMBL" id="JAJNBZ010000020">
    <property type="protein sequence ID" value="MCE5171794.1"/>
    <property type="molecule type" value="Genomic_DNA"/>
</dbReference>
<dbReference type="SUPFAM" id="SSF55383">
    <property type="entry name" value="Copper amine oxidase, domain N"/>
    <property type="match status" value="1"/>
</dbReference>
<sequence>MNPWESLLTNEGRDIMRIRKWLALGLVAMLVVLTGCQSIGGLDVAKVLKQQLDVKSAESKSTVSLKLDLADNAKLSDEDKQIIQWLNDAQITIDAKTQDITHVSMEGKLKLAGQEVPFKLGKQDTAMALWVEGAKSPLIISDPGLVAGIGMLPTDEVTKQAQSFMKSTVDLLVKHAPNPKQADVSSVNEQVAGESLSLKKLHMEFTGEELIPWVKETLQSLLKDEAGLKAWFQEMGKLYAPIITAGMGLSLGDESGQLDFLKDGEVLGLTAYKWVMENAPKWVEELDAAYAKLVKETPELATVLGPNTKLTLDYYVDGQSNVRKSSIQLNVALPAGQEIPLKGITYSITSELSNINGNVKADVIDTANAVKMDDPNMTPGKWLNHFDSNSVVYSWLKGMGITSKIAMLPMKSSEYDDWFSDDPLPYNKNGSMMAPLSEVAQQFDADLKYDSSTKQIAIIDDITGNRIEMKLGSKEATAGGQAMTLPVAPELKDGMIFAPLRSLGDMLNFTIKFEETEYASWIMLERK</sequence>
<dbReference type="InterPro" id="IPR036582">
    <property type="entry name" value="Mao_N_sf"/>
</dbReference>
<dbReference type="RefSeq" id="WP_233698159.1">
    <property type="nucleotide sequence ID" value="NZ_JAJNBZ010000020.1"/>
</dbReference>
<evidence type="ECO:0000313" key="3">
    <source>
        <dbReference type="Proteomes" id="UP001199916"/>
    </source>
</evidence>
<dbReference type="Proteomes" id="UP001199916">
    <property type="component" value="Unassembled WGS sequence"/>
</dbReference>
<dbReference type="Gene3D" id="3.30.457.10">
    <property type="entry name" value="Copper amine oxidase-like, N-terminal domain"/>
    <property type="match status" value="1"/>
</dbReference>
<proteinExistence type="predicted"/>
<dbReference type="InterPro" id="IPR012854">
    <property type="entry name" value="Cu_amine_oxidase-like_N"/>
</dbReference>
<accession>A0ABS8YKS7</accession>
<name>A0ABS8YKS7_9BACL</name>
<evidence type="ECO:0000259" key="1">
    <source>
        <dbReference type="Pfam" id="PF07833"/>
    </source>
</evidence>
<protein>
    <submittedName>
        <fullName evidence="2">Copper amine oxidase N-terminal domain-containing protein</fullName>
    </submittedName>
</protein>
<feature type="domain" description="Copper amine oxidase-like N-terminal" evidence="1">
    <location>
        <begin position="423"/>
        <end position="517"/>
    </location>
</feature>
<reference evidence="2 3" key="1">
    <citation type="submission" date="2021-11" db="EMBL/GenBank/DDBJ databases">
        <title>Draft genome sequence of Paenibacillus profundus YoMME, a new Gram-positive bacteria with exoelectrogenic properties.</title>
        <authorList>
            <person name="Hubenova Y."/>
            <person name="Hubenova E."/>
            <person name="Manasiev Y."/>
            <person name="Peykov S."/>
            <person name="Mitov M."/>
        </authorList>
    </citation>
    <scope>NUCLEOTIDE SEQUENCE [LARGE SCALE GENOMIC DNA]</scope>
    <source>
        <strain evidence="2 3">YoMME</strain>
    </source>
</reference>
<dbReference type="Pfam" id="PF07833">
    <property type="entry name" value="Cu_amine_oxidN1"/>
    <property type="match status" value="1"/>
</dbReference>
<evidence type="ECO:0000313" key="2">
    <source>
        <dbReference type="EMBL" id="MCE5171794.1"/>
    </source>
</evidence>
<comment type="caution">
    <text evidence="2">The sequence shown here is derived from an EMBL/GenBank/DDBJ whole genome shotgun (WGS) entry which is preliminary data.</text>
</comment>
<gene>
    <name evidence="2" type="ORF">LQV63_21170</name>
</gene>